<dbReference type="SUPFAM" id="SSF52540">
    <property type="entry name" value="P-loop containing nucleoside triphosphate hydrolases"/>
    <property type="match status" value="1"/>
</dbReference>
<feature type="domain" description="Terminase large subunit gp17-like C-terminal" evidence="2">
    <location>
        <begin position="283"/>
        <end position="431"/>
    </location>
</feature>
<keyword evidence="3" id="KW-0614">Plasmid</keyword>
<dbReference type="Proteomes" id="UP000078430">
    <property type="component" value="Plasmid cp28"/>
</dbReference>
<keyword evidence="4" id="KW-1185">Reference proteome</keyword>
<name>A0ABM6ARE3_BORHE</name>
<dbReference type="Pfam" id="PF03237">
    <property type="entry name" value="Terminase_6N"/>
    <property type="match status" value="1"/>
</dbReference>
<organism evidence="3 4">
    <name type="scientific">Borrelia hermsii HS1</name>
    <dbReference type="NCBI Taxonomy" id="1867252"/>
    <lineage>
        <taxon>Bacteria</taxon>
        <taxon>Pseudomonadati</taxon>
        <taxon>Spirochaetota</taxon>
        <taxon>Spirochaetia</taxon>
        <taxon>Spirochaetales</taxon>
        <taxon>Borreliaceae</taxon>
        <taxon>Borrelia</taxon>
    </lineage>
</organism>
<dbReference type="RefSeq" id="WP_064536646.1">
    <property type="nucleotide sequence ID" value="NZ_CP014351.1"/>
</dbReference>
<evidence type="ECO:0000313" key="4">
    <source>
        <dbReference type="Proteomes" id="UP000078430"/>
    </source>
</evidence>
<evidence type="ECO:0000256" key="1">
    <source>
        <dbReference type="ARBA" id="ARBA00022612"/>
    </source>
</evidence>
<evidence type="ECO:0000313" key="3">
    <source>
        <dbReference type="EMBL" id="ANA43838.1"/>
    </source>
</evidence>
<protein>
    <submittedName>
        <fullName evidence="3">Phage terminase</fullName>
    </submittedName>
</protein>
<accession>A0ABM6ARE3</accession>
<keyword evidence="1" id="KW-1188">Viral release from host cell</keyword>
<gene>
    <name evidence="3" type="ORF">AXX13_P34</name>
</gene>
<dbReference type="Gene3D" id="3.40.50.300">
    <property type="entry name" value="P-loop containing nucleotide triphosphate hydrolases"/>
    <property type="match status" value="1"/>
</dbReference>
<dbReference type="InterPro" id="IPR027417">
    <property type="entry name" value="P-loop_NTPase"/>
</dbReference>
<sequence length="450" mass="51729">MDIYKLPLFKEMQKEYKREFGIDIADLIKLKATVIDFRGFEKTYLTKKQCEVLKLIENNNRSKIILSGGIASGKTFLACYLYLKMLIKNRHFYKQDTNNFILGNSQKSLEINVLGQFEKIASMLRVPFTPKFSNTSYFEIDSLRVNLYGGDKASDFERFRGSNSALIYVNEATTLHKETLIECLKRLRVGMETIIFDTNPDSPEHFFKTDYIDNKKTYATYNFTTYDNELISKEFIKTQEEIYRDMPTYKARVLLGEWVASYDSIFTNINLTSNHEFKAPIAYLDPAYSIGGDNTALCVLERVDQKYYAFIFQEKLPVSDPKVLNTIKTILTNLNVHTLYVEDRDDTSGHGNVTKTFLKLRAGMNHEFRIAPIKPISNKFTRIATLIGPFASSNLSIMYYSSKSAIADIYKYKGDGKSADDSLDSLSAAYMLLTLGIRSLKAHFTKRRFL</sequence>
<dbReference type="InterPro" id="IPR035421">
    <property type="entry name" value="Terminase_6C"/>
</dbReference>
<dbReference type="EMBL" id="CP014351">
    <property type="protein sequence ID" value="ANA43838.1"/>
    <property type="molecule type" value="Genomic_DNA"/>
</dbReference>
<reference evidence="3 4" key="1">
    <citation type="journal article" date="2016" name="Genome Announc.">
        <title>Chromosome and Plasmids of the Tick-Borne Relapsing Fever Agent Borrelia hermsii.</title>
        <authorList>
            <person name="Barbour A.G."/>
        </authorList>
    </citation>
    <scope>NUCLEOTIDE SEQUENCE [LARGE SCALE GENOMIC DNA]</scope>
    <source>
        <strain evidence="3 4">HS1</strain>
    </source>
</reference>
<proteinExistence type="predicted"/>
<dbReference type="InterPro" id="IPR006437">
    <property type="entry name" value="Phage_terminase_lsu"/>
</dbReference>
<dbReference type="Pfam" id="PF17289">
    <property type="entry name" value="Terminase_6C"/>
    <property type="match status" value="1"/>
</dbReference>
<geneLocation type="plasmid" evidence="3 4">
    <name>cp28</name>
</geneLocation>
<dbReference type="NCBIfam" id="TIGR01547">
    <property type="entry name" value="phage_term_2"/>
    <property type="match status" value="1"/>
</dbReference>
<evidence type="ECO:0000259" key="2">
    <source>
        <dbReference type="Pfam" id="PF17289"/>
    </source>
</evidence>